<dbReference type="eggNOG" id="KOG1354">
    <property type="taxonomic scope" value="Eukaryota"/>
</dbReference>
<dbReference type="InterPro" id="IPR015943">
    <property type="entry name" value="WD40/YVTN_repeat-like_dom_sf"/>
</dbReference>
<proteinExistence type="predicted"/>
<evidence type="ECO:0000256" key="2">
    <source>
        <dbReference type="ARBA" id="ARBA00022737"/>
    </source>
</evidence>
<dbReference type="InterPro" id="IPR036322">
    <property type="entry name" value="WD40_repeat_dom_sf"/>
</dbReference>
<dbReference type="GO" id="GO:0005829">
    <property type="term" value="C:cytosol"/>
    <property type="evidence" value="ECO:0000318"/>
    <property type="project" value="GO_Central"/>
</dbReference>
<dbReference type="GO" id="GO:0000159">
    <property type="term" value="C:protein phosphatase type 2A complex"/>
    <property type="evidence" value="ECO:0000318"/>
    <property type="project" value="GO_Central"/>
</dbReference>
<dbReference type="Proteomes" id="UP000001542">
    <property type="component" value="Unassembled WGS sequence"/>
</dbReference>
<dbReference type="InParanoid" id="A2E6W7"/>
<evidence type="ECO:0008006" key="5">
    <source>
        <dbReference type="Google" id="ProtNLM"/>
    </source>
</evidence>
<organism evidence="3 4">
    <name type="scientific">Trichomonas vaginalis (strain ATCC PRA-98 / G3)</name>
    <dbReference type="NCBI Taxonomy" id="412133"/>
    <lineage>
        <taxon>Eukaryota</taxon>
        <taxon>Metamonada</taxon>
        <taxon>Parabasalia</taxon>
        <taxon>Trichomonadida</taxon>
        <taxon>Trichomonadidae</taxon>
        <taxon>Trichomonas</taxon>
    </lineage>
</organism>
<gene>
    <name evidence="3" type="ORF">TVAG_081750</name>
</gene>
<dbReference type="FunFam" id="2.130.10.10:FF:002589">
    <property type="entry name" value="Serine/threonine-protein phosphatase 2A 55 kDa regulatory subunit B"/>
    <property type="match status" value="1"/>
</dbReference>
<dbReference type="EMBL" id="DS113316">
    <property type="protein sequence ID" value="EAY11603.1"/>
    <property type="molecule type" value="Genomic_DNA"/>
</dbReference>
<keyword evidence="1" id="KW-0853">WD repeat</keyword>
<dbReference type="SUPFAM" id="SSF50978">
    <property type="entry name" value="WD40 repeat-like"/>
    <property type="match status" value="1"/>
</dbReference>
<protein>
    <recommendedName>
        <fullName evidence="5">Serine/threonine-protein phosphatase 2A 55 kDa regulatory subunit B</fullName>
    </recommendedName>
</protein>
<dbReference type="FunCoup" id="A2E6W7">
    <property type="interactions" value="456"/>
</dbReference>
<dbReference type="Gene3D" id="2.130.10.10">
    <property type="entry name" value="YVTN repeat-like/Quinoprotein amine dehydrogenase"/>
    <property type="match status" value="2"/>
</dbReference>
<dbReference type="RefSeq" id="XP_001323826.1">
    <property type="nucleotide sequence ID" value="XM_001323791.1"/>
</dbReference>
<sequence length="407" mass="45547">MNLDYLASFGDHVALSQFKTEDTISVLSFSKNGRFLASGDAAGRVVIFQLNPPKSAGGKSTVSFVVQVHAHKASFDYFRSELSDPKINSLKWVKTETVNPLLLTCNSHDAKLWKFTQNSKITWNPLNTDVPIDQFVLPKPRQVEAKYTAECVKSFTDLQTEYLVDLHSLSDQRSFVLVDVGCVKLWDMERDVPSVSLYRLPSTNSELMCSDVHDSLPSAVLIGDDCGVAKIIDMRQQAEDLTPSIVFNIRSKLSPDKQCADCESIGSLAFSPDGINFVARTFGECQIWDVRNPSTPVAKIETQWFPDQMDWLASEDIVKDQFRTCFTLSGKVVTGLYGADFISWDPKSNEVKHHRAISSRTPRDPPDLGRDFTKRVTVCEAHPKQDIIACVSTAALYMFSARQQTRI</sequence>
<dbReference type="SMR" id="A2E6W7"/>
<evidence type="ECO:0000313" key="3">
    <source>
        <dbReference type="EMBL" id="EAY11603.1"/>
    </source>
</evidence>
<dbReference type="PANTHER" id="PTHR11871">
    <property type="entry name" value="PROTEIN PHOSPHATASE PP2A REGULATORY SUBUNIT B"/>
    <property type="match status" value="1"/>
</dbReference>
<name>A2E6W7_TRIV3</name>
<reference evidence="3" key="2">
    <citation type="journal article" date="2007" name="Science">
        <title>Draft genome sequence of the sexually transmitted pathogen Trichomonas vaginalis.</title>
        <authorList>
            <person name="Carlton J.M."/>
            <person name="Hirt R.P."/>
            <person name="Silva J.C."/>
            <person name="Delcher A.L."/>
            <person name="Schatz M."/>
            <person name="Zhao Q."/>
            <person name="Wortman J.R."/>
            <person name="Bidwell S.L."/>
            <person name="Alsmark U.C.M."/>
            <person name="Besteiro S."/>
            <person name="Sicheritz-Ponten T."/>
            <person name="Noel C.J."/>
            <person name="Dacks J.B."/>
            <person name="Foster P.G."/>
            <person name="Simillion C."/>
            <person name="Van de Peer Y."/>
            <person name="Miranda-Saavedra D."/>
            <person name="Barton G.J."/>
            <person name="Westrop G.D."/>
            <person name="Mueller S."/>
            <person name="Dessi D."/>
            <person name="Fiori P.L."/>
            <person name="Ren Q."/>
            <person name="Paulsen I."/>
            <person name="Zhang H."/>
            <person name="Bastida-Corcuera F.D."/>
            <person name="Simoes-Barbosa A."/>
            <person name="Brown M.T."/>
            <person name="Hayes R.D."/>
            <person name="Mukherjee M."/>
            <person name="Okumura C.Y."/>
            <person name="Schneider R."/>
            <person name="Smith A.J."/>
            <person name="Vanacova S."/>
            <person name="Villalvazo M."/>
            <person name="Haas B.J."/>
            <person name="Pertea M."/>
            <person name="Feldblyum T.V."/>
            <person name="Utterback T.R."/>
            <person name="Shu C.L."/>
            <person name="Osoegawa K."/>
            <person name="de Jong P.J."/>
            <person name="Hrdy I."/>
            <person name="Horvathova L."/>
            <person name="Zubacova Z."/>
            <person name="Dolezal P."/>
            <person name="Malik S.B."/>
            <person name="Logsdon J.M. Jr."/>
            <person name="Henze K."/>
            <person name="Gupta A."/>
            <person name="Wang C.C."/>
            <person name="Dunne R.L."/>
            <person name="Upcroft J.A."/>
            <person name="Upcroft P."/>
            <person name="White O."/>
            <person name="Salzberg S.L."/>
            <person name="Tang P."/>
            <person name="Chiu C.-H."/>
            <person name="Lee Y.-S."/>
            <person name="Embley T.M."/>
            <person name="Coombs G.H."/>
            <person name="Mottram J.C."/>
            <person name="Tachezy J."/>
            <person name="Fraser-Liggett C.M."/>
            <person name="Johnson P.J."/>
        </authorList>
    </citation>
    <scope>NUCLEOTIDE SEQUENCE [LARGE SCALE GENOMIC DNA]</scope>
    <source>
        <strain evidence="3">G3</strain>
    </source>
</reference>
<dbReference type="KEGG" id="tva:4769559"/>
<dbReference type="STRING" id="5722.A2E6W7"/>
<dbReference type="VEuPathDB" id="TrichDB:TVAGG3_0493000"/>
<dbReference type="PRINTS" id="PR00600">
    <property type="entry name" value="PP2APR55"/>
</dbReference>
<dbReference type="OrthoDB" id="6274823at2759"/>
<dbReference type="VEuPathDB" id="TrichDB:TVAG_081750"/>
<evidence type="ECO:0000313" key="4">
    <source>
        <dbReference type="Proteomes" id="UP000001542"/>
    </source>
</evidence>
<dbReference type="AlphaFoldDB" id="A2E6W7"/>
<dbReference type="GO" id="GO:0019888">
    <property type="term" value="F:protein phosphatase regulator activity"/>
    <property type="evidence" value="ECO:0000318"/>
    <property type="project" value="GO_Central"/>
</dbReference>
<dbReference type="InterPro" id="IPR000009">
    <property type="entry name" value="PP2A_PR55"/>
</dbReference>
<accession>A2E6W7</accession>
<keyword evidence="4" id="KW-1185">Reference proteome</keyword>
<keyword evidence="2" id="KW-0677">Repeat</keyword>
<evidence type="ECO:0000256" key="1">
    <source>
        <dbReference type="ARBA" id="ARBA00022574"/>
    </source>
</evidence>
<dbReference type="OMA" id="KWCRRTN"/>
<reference evidence="3" key="1">
    <citation type="submission" date="2006-10" db="EMBL/GenBank/DDBJ databases">
        <authorList>
            <person name="Amadeo P."/>
            <person name="Zhao Q."/>
            <person name="Wortman J."/>
            <person name="Fraser-Liggett C."/>
            <person name="Carlton J."/>
        </authorList>
    </citation>
    <scope>NUCLEOTIDE SEQUENCE</scope>
    <source>
        <strain evidence="3">G3</strain>
    </source>
</reference>